<sequence>MKKIIIVCASLALTVGMLGGCSNKNDKAAENTVNRSSDYVKKDIEKNARKTKNDVEESIDHMMKYLKDEGVVYENMQNIDQIDFAAHEGRSFEINGNKVYLYRVKSEDENMKKLLRQAEETGRVKVRIDNKEKEYMAQVNGTYLMLYDQNVKADDLQRVFPNYSQGNLQETNPYQDQSMKDE</sequence>
<dbReference type="EMBL" id="JAGZMZ010000029">
    <property type="protein sequence ID" value="MBS4884918.1"/>
    <property type="molecule type" value="Genomic_DNA"/>
</dbReference>
<evidence type="ECO:0000256" key="1">
    <source>
        <dbReference type="SAM" id="MobiDB-lite"/>
    </source>
</evidence>
<protein>
    <recommendedName>
        <fullName evidence="6">DUF4358 domain-containing protein</fullName>
    </recommendedName>
</protein>
<reference evidence="4 5" key="1">
    <citation type="submission" date="2018-08" db="EMBL/GenBank/DDBJ databases">
        <title>A genome reference for cultivated species of the human gut microbiota.</title>
        <authorList>
            <person name="Zou Y."/>
            <person name="Xue W."/>
            <person name="Luo G."/>
        </authorList>
    </citation>
    <scope>NUCLEOTIDE SEQUENCE [LARGE SCALE GENOMIC DNA]</scope>
    <source>
        <strain evidence="4 5">AF35-6BH</strain>
    </source>
</reference>
<feature type="signal peptide" evidence="2">
    <location>
        <begin position="1"/>
        <end position="19"/>
    </location>
</feature>
<evidence type="ECO:0000256" key="2">
    <source>
        <dbReference type="SAM" id="SignalP"/>
    </source>
</evidence>
<dbReference type="EMBL" id="QRPK01000108">
    <property type="protein sequence ID" value="RHM05504.1"/>
    <property type="molecule type" value="Genomic_DNA"/>
</dbReference>
<reference evidence="3" key="2">
    <citation type="submission" date="2021-02" db="EMBL/GenBank/DDBJ databases">
        <title>Infant gut strain persistence is associated with maternal origin, phylogeny, and functional potential including surface adhesion and iron acquisition.</title>
        <authorList>
            <person name="Lou Y.C."/>
        </authorList>
    </citation>
    <scope>NUCLEOTIDE SEQUENCE</scope>
    <source>
        <strain evidence="3">L3_108_103G1_dasL3_108_103G1_concoct_2</strain>
    </source>
</reference>
<evidence type="ECO:0000313" key="5">
    <source>
        <dbReference type="Proteomes" id="UP000284868"/>
    </source>
</evidence>
<evidence type="ECO:0000313" key="4">
    <source>
        <dbReference type="EMBL" id="RHM05504.1"/>
    </source>
</evidence>
<keyword evidence="5" id="KW-1185">Reference proteome</keyword>
<comment type="caution">
    <text evidence="4">The sequence shown here is derived from an EMBL/GenBank/DDBJ whole genome shotgun (WGS) entry which is preliminary data.</text>
</comment>
<dbReference type="Proteomes" id="UP000753219">
    <property type="component" value="Unassembled WGS sequence"/>
</dbReference>
<feature type="chain" id="PRO_5041872012" description="DUF4358 domain-containing protein" evidence="2">
    <location>
        <begin position="20"/>
        <end position="182"/>
    </location>
</feature>
<keyword evidence="2" id="KW-0732">Signal</keyword>
<dbReference type="RefSeq" id="WP_118365937.1">
    <property type="nucleotide sequence ID" value="NZ_CAUWIX010000010.1"/>
</dbReference>
<dbReference type="AlphaFoldDB" id="A0A415NYF6"/>
<dbReference type="Proteomes" id="UP000284868">
    <property type="component" value="Unassembled WGS sequence"/>
</dbReference>
<name>A0A415NYF6_9FIRM</name>
<feature type="region of interest" description="Disordered" evidence="1">
    <location>
        <begin position="163"/>
        <end position="182"/>
    </location>
</feature>
<organism evidence="4 5">
    <name type="scientific">Amedibacillus dolichus</name>
    <dbReference type="NCBI Taxonomy" id="31971"/>
    <lineage>
        <taxon>Bacteria</taxon>
        <taxon>Bacillati</taxon>
        <taxon>Bacillota</taxon>
        <taxon>Erysipelotrichia</taxon>
        <taxon>Erysipelotrichales</taxon>
        <taxon>Erysipelotrichaceae</taxon>
        <taxon>Amedibacillus</taxon>
    </lineage>
</organism>
<gene>
    <name evidence="4" type="ORF">DWZ83_10430</name>
    <name evidence="3" type="ORF">KHZ85_09175</name>
</gene>
<accession>A0A415NYF6</accession>
<evidence type="ECO:0008006" key="6">
    <source>
        <dbReference type="Google" id="ProtNLM"/>
    </source>
</evidence>
<dbReference type="OrthoDB" id="1650503at2"/>
<dbReference type="PROSITE" id="PS51257">
    <property type="entry name" value="PROKAR_LIPOPROTEIN"/>
    <property type="match status" value="1"/>
</dbReference>
<evidence type="ECO:0000313" key="3">
    <source>
        <dbReference type="EMBL" id="MBS4884918.1"/>
    </source>
</evidence>
<proteinExistence type="predicted"/>